<dbReference type="EMBL" id="JANPWB010000005">
    <property type="protein sequence ID" value="KAJ1185884.1"/>
    <property type="molecule type" value="Genomic_DNA"/>
</dbReference>
<organism evidence="1 2">
    <name type="scientific">Pleurodeles waltl</name>
    <name type="common">Iberian ribbed newt</name>
    <dbReference type="NCBI Taxonomy" id="8319"/>
    <lineage>
        <taxon>Eukaryota</taxon>
        <taxon>Metazoa</taxon>
        <taxon>Chordata</taxon>
        <taxon>Craniata</taxon>
        <taxon>Vertebrata</taxon>
        <taxon>Euteleostomi</taxon>
        <taxon>Amphibia</taxon>
        <taxon>Batrachia</taxon>
        <taxon>Caudata</taxon>
        <taxon>Salamandroidea</taxon>
        <taxon>Salamandridae</taxon>
        <taxon>Pleurodelinae</taxon>
        <taxon>Pleurodeles</taxon>
    </lineage>
</organism>
<dbReference type="SUPFAM" id="SSF54826">
    <property type="entry name" value="Enolase N-terminal domain-like"/>
    <property type="match status" value="1"/>
</dbReference>
<evidence type="ECO:0000313" key="1">
    <source>
        <dbReference type="EMBL" id="KAJ1185884.1"/>
    </source>
</evidence>
<name>A0AAV7U9X4_PLEWA</name>
<gene>
    <name evidence="1" type="ORF">NDU88_002670</name>
</gene>
<sequence>MIFRPSNALAFHVGELHEPHLSTSCRLRHGFTHQRDYVLRTFGIARRVAVQKSTVVLLLPVGSSLKCSQRSLSNFGSLFINQGRSTLLWKSRSIALAEPSEPGIPGSPAICGVSLAVAKAGSIIQRTHWYLQITSLKYKQVCEVVPTQLLIYELS</sequence>
<protein>
    <submittedName>
        <fullName evidence="1">Uncharacterized protein</fullName>
    </submittedName>
</protein>
<dbReference type="Proteomes" id="UP001066276">
    <property type="component" value="Chromosome 3_1"/>
</dbReference>
<keyword evidence="2" id="KW-1185">Reference proteome</keyword>
<reference evidence="1" key="1">
    <citation type="journal article" date="2022" name="bioRxiv">
        <title>Sequencing and chromosome-scale assembly of the giantPleurodeles waltlgenome.</title>
        <authorList>
            <person name="Brown T."/>
            <person name="Elewa A."/>
            <person name="Iarovenko S."/>
            <person name="Subramanian E."/>
            <person name="Araus A.J."/>
            <person name="Petzold A."/>
            <person name="Susuki M."/>
            <person name="Suzuki K.-i.T."/>
            <person name="Hayashi T."/>
            <person name="Toyoda A."/>
            <person name="Oliveira C."/>
            <person name="Osipova E."/>
            <person name="Leigh N.D."/>
            <person name="Simon A."/>
            <person name="Yun M.H."/>
        </authorList>
    </citation>
    <scope>NUCLEOTIDE SEQUENCE</scope>
    <source>
        <strain evidence="1">20211129_DDA</strain>
        <tissue evidence="1">Liver</tissue>
    </source>
</reference>
<comment type="caution">
    <text evidence="1">The sequence shown here is derived from an EMBL/GenBank/DDBJ whole genome shotgun (WGS) entry which is preliminary data.</text>
</comment>
<accession>A0AAV7U9X4</accession>
<dbReference type="InterPro" id="IPR029017">
    <property type="entry name" value="Enolase-like_N"/>
</dbReference>
<dbReference type="AlphaFoldDB" id="A0AAV7U9X4"/>
<proteinExistence type="predicted"/>
<evidence type="ECO:0000313" key="2">
    <source>
        <dbReference type="Proteomes" id="UP001066276"/>
    </source>
</evidence>